<dbReference type="InterPro" id="IPR024771">
    <property type="entry name" value="SUZ"/>
</dbReference>
<organism evidence="3">
    <name type="scientific">Psilocybe cubensis</name>
    <name type="common">Psychedelic mushroom</name>
    <name type="synonym">Stropharia cubensis</name>
    <dbReference type="NCBI Taxonomy" id="181762"/>
    <lineage>
        <taxon>Eukaryota</taxon>
        <taxon>Fungi</taxon>
        <taxon>Dikarya</taxon>
        <taxon>Basidiomycota</taxon>
        <taxon>Agaricomycotina</taxon>
        <taxon>Agaricomycetes</taxon>
        <taxon>Agaricomycetidae</taxon>
        <taxon>Agaricales</taxon>
        <taxon>Agaricineae</taxon>
        <taxon>Strophariaceae</taxon>
        <taxon>Psilocybe</taxon>
    </lineage>
</organism>
<dbReference type="InterPro" id="IPR039228">
    <property type="entry name" value="SZRD1"/>
</dbReference>
<feature type="compositionally biased region" description="Basic and acidic residues" evidence="1">
    <location>
        <begin position="154"/>
        <end position="164"/>
    </location>
</feature>
<gene>
    <name evidence="3" type="ORF">JR316_009290</name>
</gene>
<feature type="region of interest" description="Disordered" evidence="1">
    <location>
        <begin position="84"/>
        <end position="238"/>
    </location>
</feature>
<feature type="region of interest" description="Disordered" evidence="1">
    <location>
        <begin position="20"/>
        <end position="72"/>
    </location>
</feature>
<sequence>MSSIIDTWGDEPVRMAVAATASASGSTSGVRSKIPATTVVRDDWEMDDDEEEESSRPTDARNKQIWEDANTKVHHPMPALVISRGSSAASASASLPLNQPPAMRILKRPSPTVSPNQSSANLTPAGETFKEREARYQAARERIFGVSSSTSSDGQDKDGQDKAKNSALKKASSPTPPSNQAKNSVVRDPRGPSNSTPNPNSENRTDNKGFGERRTQRPPPSTAVPTTIFPVSSSDIPI</sequence>
<evidence type="ECO:0000256" key="1">
    <source>
        <dbReference type="SAM" id="MobiDB-lite"/>
    </source>
</evidence>
<feature type="compositionally biased region" description="Basic and acidic residues" evidence="1">
    <location>
        <begin position="203"/>
        <end position="215"/>
    </location>
</feature>
<evidence type="ECO:0000259" key="2">
    <source>
        <dbReference type="PROSITE" id="PS51673"/>
    </source>
</evidence>
<feature type="compositionally biased region" description="Basic and acidic residues" evidence="1">
    <location>
        <begin position="128"/>
        <end position="143"/>
    </location>
</feature>
<feature type="domain" description="SUZ" evidence="2">
    <location>
        <begin position="76"/>
        <end position="148"/>
    </location>
</feature>
<feature type="compositionally biased region" description="Polar residues" evidence="1">
    <location>
        <begin position="223"/>
        <end position="238"/>
    </location>
</feature>
<dbReference type="Pfam" id="PF12752">
    <property type="entry name" value="SUZ"/>
    <property type="match status" value="1"/>
</dbReference>
<dbReference type="AlphaFoldDB" id="A0A8H8CGR6"/>
<feature type="compositionally biased region" description="Basic and acidic residues" evidence="1">
    <location>
        <begin position="54"/>
        <end position="71"/>
    </location>
</feature>
<feature type="compositionally biased region" description="Low complexity" evidence="1">
    <location>
        <begin position="192"/>
        <end position="201"/>
    </location>
</feature>
<evidence type="ECO:0000313" key="3">
    <source>
        <dbReference type="EMBL" id="KAG5165707.1"/>
    </source>
</evidence>
<dbReference type="PANTHER" id="PTHR31796:SF2">
    <property type="entry name" value="SUZ DOMAIN-CONTAINING PROTEIN 1"/>
    <property type="match status" value="1"/>
</dbReference>
<dbReference type="EMBL" id="JAFIQS010000009">
    <property type="protein sequence ID" value="KAG5165707.1"/>
    <property type="molecule type" value="Genomic_DNA"/>
</dbReference>
<name>A0A8H8CGR6_PSICU</name>
<feature type="compositionally biased region" description="Low complexity" evidence="1">
    <location>
        <begin position="20"/>
        <end position="30"/>
    </location>
</feature>
<feature type="compositionally biased region" description="Polar residues" evidence="1">
    <location>
        <begin position="111"/>
        <end position="122"/>
    </location>
</feature>
<dbReference type="PANTHER" id="PTHR31796">
    <property type="entry name" value="SUZ DOMAIN-CONTAINING PROTEIN 1"/>
    <property type="match status" value="1"/>
</dbReference>
<reference evidence="3" key="1">
    <citation type="submission" date="2021-02" db="EMBL/GenBank/DDBJ databases">
        <title>Psilocybe cubensis genome.</title>
        <authorList>
            <person name="Mckernan K.J."/>
            <person name="Crawford S."/>
            <person name="Trippe A."/>
            <person name="Kane L.T."/>
            <person name="Mclaughlin S."/>
        </authorList>
    </citation>
    <scope>NUCLEOTIDE SEQUENCE [LARGE SCALE GENOMIC DNA]</scope>
    <source>
        <strain evidence="3">MGC-MH-2018</strain>
    </source>
</reference>
<protein>
    <recommendedName>
        <fullName evidence="2">SUZ domain-containing protein</fullName>
    </recommendedName>
</protein>
<proteinExistence type="predicted"/>
<comment type="caution">
    <text evidence="3">The sequence shown here is derived from an EMBL/GenBank/DDBJ whole genome shotgun (WGS) entry which is preliminary data.</text>
</comment>
<accession>A0A8H8CGR6</accession>
<feature type="compositionally biased region" description="Acidic residues" evidence="1">
    <location>
        <begin position="44"/>
        <end position="53"/>
    </location>
</feature>
<dbReference type="PROSITE" id="PS51673">
    <property type="entry name" value="SUZ"/>
    <property type="match status" value="1"/>
</dbReference>